<dbReference type="SUPFAM" id="SSF53850">
    <property type="entry name" value="Periplasmic binding protein-like II"/>
    <property type="match status" value="1"/>
</dbReference>
<dbReference type="STRING" id="1859457.BET10_03395"/>
<evidence type="ECO:0000313" key="3">
    <source>
        <dbReference type="Proteomes" id="UP000179786"/>
    </source>
</evidence>
<proteinExistence type="predicted"/>
<feature type="signal peptide" evidence="1">
    <location>
        <begin position="1"/>
        <end position="20"/>
    </location>
</feature>
<gene>
    <name evidence="2" type="ORF">BET10_03395</name>
</gene>
<reference evidence="2 3" key="1">
    <citation type="submission" date="2016-09" db="EMBL/GenBank/DDBJ databases">
        <title>Pseudoalteromonas amylolytica sp. nov., isolated from the surface seawater.</title>
        <authorList>
            <person name="Wu Y.-H."/>
            <person name="Cheng H."/>
            <person name="Jin X.-B."/>
            <person name="Wang C.-S."/>
            <person name="Xu X.-W."/>
        </authorList>
    </citation>
    <scope>NUCLEOTIDE SEQUENCE [LARGE SCALE GENOMIC DNA]</scope>
    <source>
        <strain evidence="2 3">JW1</strain>
    </source>
</reference>
<sequence>MLVRWIIYCYLLLHTQALFAQTLAFCYEDKELAPSYMGKGLEVPPINPGASIEALQAVEENIRGLTIIFVRQPWQRCLHDIKRNKVDAVIASYVESRQEFMIFPSSESGQLDITLALNKLGRCLVGSKEFVSQLDANEGTFNIAIPRGYSSADRIADPRFTKVDTLSQKDAFDLVSKEVVDGTFGLCMINGEQVSAYPYADVLHAKYPPFDMSYGFLAFSKNFYKNNKELAKQVWGVLASFPFAEVYMRYLEENDKKVPQESDPQSAASSQ</sequence>
<dbReference type="EMBL" id="MKJU01000005">
    <property type="protein sequence ID" value="OHU93063.1"/>
    <property type="molecule type" value="Genomic_DNA"/>
</dbReference>
<evidence type="ECO:0000313" key="2">
    <source>
        <dbReference type="EMBL" id="OHU93063.1"/>
    </source>
</evidence>
<organism evidence="2 3">
    <name type="scientific">Pseudoalteromonas amylolytica</name>
    <dbReference type="NCBI Taxonomy" id="1859457"/>
    <lineage>
        <taxon>Bacteria</taxon>
        <taxon>Pseudomonadati</taxon>
        <taxon>Pseudomonadota</taxon>
        <taxon>Gammaproteobacteria</taxon>
        <taxon>Alteromonadales</taxon>
        <taxon>Pseudoalteromonadaceae</taxon>
        <taxon>Pseudoalteromonas</taxon>
    </lineage>
</organism>
<evidence type="ECO:0000256" key="1">
    <source>
        <dbReference type="SAM" id="SignalP"/>
    </source>
</evidence>
<dbReference type="RefSeq" id="WP_139158570.1">
    <property type="nucleotide sequence ID" value="NZ_MKJU01000005.1"/>
</dbReference>
<dbReference type="Gene3D" id="3.40.190.10">
    <property type="entry name" value="Periplasmic binding protein-like II"/>
    <property type="match status" value="2"/>
</dbReference>
<keyword evidence="1" id="KW-0732">Signal</keyword>
<dbReference type="AlphaFoldDB" id="A0A1S1N093"/>
<evidence type="ECO:0008006" key="4">
    <source>
        <dbReference type="Google" id="ProtNLM"/>
    </source>
</evidence>
<dbReference type="Proteomes" id="UP000179786">
    <property type="component" value="Unassembled WGS sequence"/>
</dbReference>
<feature type="chain" id="PRO_5013136974" description="Amino acid ABC transporter substrate-binding protein" evidence="1">
    <location>
        <begin position="21"/>
        <end position="271"/>
    </location>
</feature>
<accession>A0A1S1N093</accession>
<keyword evidence="3" id="KW-1185">Reference proteome</keyword>
<name>A0A1S1N093_9GAMM</name>
<protein>
    <recommendedName>
        <fullName evidence="4">Amino acid ABC transporter substrate-binding protein</fullName>
    </recommendedName>
</protein>
<dbReference type="OrthoDB" id="6193186at2"/>
<comment type="caution">
    <text evidence="2">The sequence shown here is derived from an EMBL/GenBank/DDBJ whole genome shotgun (WGS) entry which is preliminary data.</text>
</comment>